<feature type="region of interest" description="Disordered" evidence="5">
    <location>
        <begin position="254"/>
        <end position="274"/>
    </location>
</feature>
<dbReference type="InterPro" id="IPR007854">
    <property type="entry name" value="Fip1_dom"/>
</dbReference>
<dbReference type="Proteomes" id="UP001292094">
    <property type="component" value="Unassembled WGS sequence"/>
</dbReference>
<dbReference type="GO" id="GO:0005847">
    <property type="term" value="C:mRNA cleavage and polyadenylation specificity factor complex"/>
    <property type="evidence" value="ECO:0007669"/>
    <property type="project" value="TreeGrafter"/>
</dbReference>
<evidence type="ECO:0000256" key="4">
    <source>
        <dbReference type="ARBA" id="ARBA00023242"/>
    </source>
</evidence>
<dbReference type="InterPro" id="IPR051187">
    <property type="entry name" value="Pre-mRNA_3'-end_processing_reg"/>
</dbReference>
<evidence type="ECO:0000259" key="6">
    <source>
        <dbReference type="Pfam" id="PF05182"/>
    </source>
</evidence>
<evidence type="ECO:0000256" key="1">
    <source>
        <dbReference type="ARBA" id="ARBA00004123"/>
    </source>
</evidence>
<feature type="region of interest" description="Disordered" evidence="5">
    <location>
        <begin position="1"/>
        <end position="123"/>
    </location>
</feature>
<evidence type="ECO:0000313" key="7">
    <source>
        <dbReference type="EMBL" id="KAK4321595.1"/>
    </source>
</evidence>
<keyword evidence="4" id="KW-0539">Nucleus</keyword>
<proteinExistence type="inferred from homology"/>
<feature type="compositionally biased region" description="Basic and acidic residues" evidence="5">
    <location>
        <begin position="13"/>
        <end position="35"/>
    </location>
</feature>
<sequence>MAEVQDDDQWLYGDDKDENRGEAGDGNNGKEKTTEGENTVGGESEKTAETNDGETTETHSDKDGENTHTHTHKDNQDNEQADKENGDGNEKGTDGGGGGDGEGEKGDGGEGGGGGDDSSDDDDVRITIGVLKTQPDIIQAPTATHQARFQPKAAQTTGLKDDDFNSPGKVNGVAVTEFNISELEDKPWRKPGADISDYFNYGFNEETWFKYCERQKMMRISESGTGLVGLGIGTPKPFGMNPHNNISMTIVNDNSKYGGGGNQKPKAGPPPRNKGMGQIDVIGGATKTSTIQVMTADRRAYSSKVMMNGPPPPIPTQPTYNDMEFGGNPYGETYYPEGSFYGEGGGGNFENPAWGGGGGGVGGSSSANVQPVPMGQPNWGEGSVPNIPPPPPPTTITPVTTAPPPGYFDEDSSSARPPTPTDQDDERHRSRRSHRSRSRSPSRHSRHSSSRHARSRSRSPSHRHKRKKAKREREAD</sequence>
<comment type="similarity">
    <text evidence="2">Belongs to the FIP1 family.</text>
</comment>
<evidence type="ECO:0000256" key="5">
    <source>
        <dbReference type="SAM" id="MobiDB-lite"/>
    </source>
</evidence>
<dbReference type="EMBL" id="JAWZYT010000575">
    <property type="protein sequence ID" value="KAK4321595.1"/>
    <property type="molecule type" value="Genomic_DNA"/>
</dbReference>
<feature type="domain" description="Pre-mRNA polyadenylation factor Fip1" evidence="6">
    <location>
        <begin position="177"/>
        <end position="219"/>
    </location>
</feature>
<dbReference type="GO" id="GO:0006397">
    <property type="term" value="P:mRNA processing"/>
    <property type="evidence" value="ECO:0007669"/>
    <property type="project" value="UniProtKB-KW"/>
</dbReference>
<dbReference type="PANTHER" id="PTHR13484:SF0">
    <property type="entry name" value="PRE-MRNA 3'-END-PROCESSING FACTOR FIP1"/>
    <property type="match status" value="1"/>
</dbReference>
<feature type="compositionally biased region" description="Pro residues" evidence="5">
    <location>
        <begin position="386"/>
        <end position="406"/>
    </location>
</feature>
<organism evidence="7 8">
    <name type="scientific">Petrolisthes manimaculis</name>
    <dbReference type="NCBI Taxonomy" id="1843537"/>
    <lineage>
        <taxon>Eukaryota</taxon>
        <taxon>Metazoa</taxon>
        <taxon>Ecdysozoa</taxon>
        <taxon>Arthropoda</taxon>
        <taxon>Crustacea</taxon>
        <taxon>Multicrustacea</taxon>
        <taxon>Malacostraca</taxon>
        <taxon>Eumalacostraca</taxon>
        <taxon>Eucarida</taxon>
        <taxon>Decapoda</taxon>
        <taxon>Pleocyemata</taxon>
        <taxon>Anomura</taxon>
        <taxon>Galatheoidea</taxon>
        <taxon>Porcellanidae</taxon>
        <taxon>Petrolisthes</taxon>
    </lineage>
</organism>
<dbReference type="AlphaFoldDB" id="A0AAE1Q8L5"/>
<comment type="subcellular location">
    <subcellularLocation>
        <location evidence="1">Nucleus</location>
    </subcellularLocation>
</comment>
<evidence type="ECO:0000313" key="8">
    <source>
        <dbReference type="Proteomes" id="UP001292094"/>
    </source>
</evidence>
<feature type="compositionally biased region" description="Basic residues" evidence="5">
    <location>
        <begin position="429"/>
        <end position="470"/>
    </location>
</feature>
<keyword evidence="3" id="KW-0507">mRNA processing</keyword>
<keyword evidence="8" id="KW-1185">Reference proteome</keyword>
<evidence type="ECO:0000256" key="2">
    <source>
        <dbReference type="ARBA" id="ARBA00007459"/>
    </source>
</evidence>
<gene>
    <name evidence="7" type="ORF">Pmani_007620</name>
</gene>
<comment type="caution">
    <text evidence="7">The sequence shown here is derived from an EMBL/GenBank/DDBJ whole genome shotgun (WGS) entry which is preliminary data.</text>
</comment>
<feature type="compositionally biased region" description="Basic and acidic residues" evidence="5">
    <location>
        <begin position="56"/>
        <end position="93"/>
    </location>
</feature>
<dbReference type="PANTHER" id="PTHR13484">
    <property type="entry name" value="FIP1-LIKE 1 PROTEIN"/>
    <property type="match status" value="1"/>
</dbReference>
<reference evidence="7" key="1">
    <citation type="submission" date="2023-11" db="EMBL/GenBank/DDBJ databases">
        <title>Genome assemblies of two species of porcelain crab, Petrolisthes cinctipes and Petrolisthes manimaculis (Anomura: Porcellanidae).</title>
        <authorList>
            <person name="Angst P."/>
        </authorList>
    </citation>
    <scope>NUCLEOTIDE SEQUENCE</scope>
    <source>
        <strain evidence="7">PB745_02</strain>
        <tissue evidence="7">Gill</tissue>
    </source>
</reference>
<protein>
    <recommendedName>
        <fullName evidence="6">Pre-mRNA polyadenylation factor Fip1 domain-containing protein</fullName>
    </recommendedName>
</protein>
<evidence type="ECO:0000256" key="3">
    <source>
        <dbReference type="ARBA" id="ARBA00022664"/>
    </source>
</evidence>
<feature type="compositionally biased region" description="Gly residues" evidence="5">
    <location>
        <begin position="351"/>
        <end position="363"/>
    </location>
</feature>
<dbReference type="Pfam" id="PF05182">
    <property type="entry name" value="Fip1"/>
    <property type="match status" value="1"/>
</dbReference>
<feature type="region of interest" description="Disordered" evidence="5">
    <location>
        <begin position="351"/>
        <end position="476"/>
    </location>
</feature>
<accession>A0AAE1Q8L5</accession>
<name>A0AAE1Q8L5_9EUCA</name>